<reference evidence="3" key="1">
    <citation type="submission" date="2021-06" db="EMBL/GenBank/DDBJ databases">
        <title>Comparative genomics, transcriptomics and evolutionary studies reveal genomic signatures of adaptation to plant cell wall in hemibiotrophic fungi.</title>
        <authorList>
            <consortium name="DOE Joint Genome Institute"/>
            <person name="Baroncelli R."/>
            <person name="Diaz J.F."/>
            <person name="Benocci T."/>
            <person name="Peng M."/>
            <person name="Battaglia E."/>
            <person name="Haridas S."/>
            <person name="Andreopoulos W."/>
            <person name="Labutti K."/>
            <person name="Pangilinan J."/>
            <person name="Floch G.L."/>
            <person name="Makela M.R."/>
            <person name="Henrissat B."/>
            <person name="Grigoriev I.V."/>
            <person name="Crouch J.A."/>
            <person name="De Vries R.P."/>
            <person name="Sukno S.A."/>
            <person name="Thon M.R."/>
        </authorList>
    </citation>
    <scope>NUCLEOTIDE SEQUENCE</scope>
    <source>
        <strain evidence="3">MAFF235873</strain>
    </source>
</reference>
<keyword evidence="4" id="KW-1185">Reference proteome</keyword>
<dbReference type="SUPFAM" id="SSF51395">
    <property type="entry name" value="FMN-linked oxidoreductases"/>
    <property type="match status" value="1"/>
</dbReference>
<name>A0AAD9HKL7_9PEZI</name>
<dbReference type="Proteomes" id="UP001232148">
    <property type="component" value="Unassembled WGS sequence"/>
</dbReference>
<protein>
    <submittedName>
        <fullName evidence="3">NADH:flavin oxidoreductase/NADH oxidase</fullName>
    </submittedName>
</protein>
<dbReference type="GO" id="GO:0010181">
    <property type="term" value="F:FMN binding"/>
    <property type="evidence" value="ECO:0007669"/>
    <property type="project" value="InterPro"/>
</dbReference>
<dbReference type="FunFam" id="3.20.20.70:FF:000138">
    <property type="entry name" value="NADPH dehydrogenase 1"/>
    <property type="match status" value="1"/>
</dbReference>
<evidence type="ECO:0000313" key="4">
    <source>
        <dbReference type="Proteomes" id="UP001232148"/>
    </source>
</evidence>
<evidence type="ECO:0000313" key="3">
    <source>
        <dbReference type="EMBL" id="KAK2030593.1"/>
    </source>
</evidence>
<dbReference type="AlphaFoldDB" id="A0AAD9HKL7"/>
<dbReference type="PANTHER" id="PTHR22893:SF91">
    <property type="entry name" value="NADPH DEHYDROGENASE 2-RELATED"/>
    <property type="match status" value="1"/>
</dbReference>
<dbReference type="Pfam" id="PF00724">
    <property type="entry name" value="Oxidored_FMN"/>
    <property type="match status" value="1"/>
</dbReference>
<comment type="caution">
    <text evidence="3">The sequence shown here is derived from an EMBL/GenBank/DDBJ whole genome shotgun (WGS) entry which is preliminary data.</text>
</comment>
<accession>A0AAD9HKL7</accession>
<dbReference type="InterPro" id="IPR045247">
    <property type="entry name" value="Oye-like"/>
</dbReference>
<dbReference type="GO" id="GO:0003959">
    <property type="term" value="F:NADPH dehydrogenase activity"/>
    <property type="evidence" value="ECO:0007669"/>
    <property type="project" value="TreeGrafter"/>
</dbReference>
<keyword evidence="1" id="KW-0285">Flavoprotein</keyword>
<dbReference type="EMBL" id="MU842849">
    <property type="protein sequence ID" value="KAK2030593.1"/>
    <property type="molecule type" value="Genomic_DNA"/>
</dbReference>
<dbReference type="CDD" id="cd02933">
    <property type="entry name" value="OYE_like_FMN"/>
    <property type="match status" value="1"/>
</dbReference>
<gene>
    <name evidence="3" type="ORF">LX32DRAFT_558573</name>
</gene>
<proteinExistence type="predicted"/>
<evidence type="ECO:0000256" key="1">
    <source>
        <dbReference type="ARBA" id="ARBA00022630"/>
    </source>
</evidence>
<sequence>MNPSKISESKLFKPLKLGNSKLSHRIAMAPLTRYRNDTNHVAMSFVPRYYGERASTPGTLIISEATATSMQETGVRQAPAFVTDQQVEAWKKVIAAVHEQKSVWFQQIWAQGRASDPEYLKERGYKFRSSSAVPMETGAPVPVAMTENEILVVIQDFVDTAKKVVAAGGDGVEIHGAHGYLIDQFLSDSINQRTDKWGGSIENRSRLLLEVIKAVVEAIGAERVALRLSPYATFQGSESSDVIGQYTYLINELKKMNAPLAYLSLVEARGDPAKLLSLEQNSDASQQTLDFILDIWDNTSPVVVAGNYSPETAARALEEQYKKWDVIVAFGRSFLANPDLVWRIKHGVPLSKYHRPSFYIKGSEVGYNDYSFSQEYIDTQREWASRHLESNSK</sequence>
<dbReference type="Gene3D" id="3.20.20.70">
    <property type="entry name" value="Aldolase class I"/>
    <property type="match status" value="1"/>
</dbReference>
<dbReference type="InterPro" id="IPR001155">
    <property type="entry name" value="OxRdtase_FMN_N"/>
</dbReference>
<dbReference type="InterPro" id="IPR013785">
    <property type="entry name" value="Aldolase_TIM"/>
</dbReference>
<dbReference type="PANTHER" id="PTHR22893">
    <property type="entry name" value="NADH OXIDOREDUCTASE-RELATED"/>
    <property type="match status" value="1"/>
</dbReference>
<feature type="domain" description="NADH:flavin oxidoreductase/NADH oxidase N-terminal" evidence="2">
    <location>
        <begin position="10"/>
        <end position="350"/>
    </location>
</feature>
<evidence type="ECO:0000259" key="2">
    <source>
        <dbReference type="Pfam" id="PF00724"/>
    </source>
</evidence>
<organism evidence="3 4">
    <name type="scientific">Colletotrichum zoysiae</name>
    <dbReference type="NCBI Taxonomy" id="1216348"/>
    <lineage>
        <taxon>Eukaryota</taxon>
        <taxon>Fungi</taxon>
        <taxon>Dikarya</taxon>
        <taxon>Ascomycota</taxon>
        <taxon>Pezizomycotina</taxon>
        <taxon>Sordariomycetes</taxon>
        <taxon>Hypocreomycetidae</taxon>
        <taxon>Glomerellales</taxon>
        <taxon>Glomerellaceae</taxon>
        <taxon>Colletotrichum</taxon>
        <taxon>Colletotrichum graminicola species complex</taxon>
    </lineage>
</organism>